<gene>
    <name evidence="3" type="ORF">HGRIS_006798</name>
</gene>
<evidence type="ECO:0000259" key="2">
    <source>
        <dbReference type="PROSITE" id="PS50011"/>
    </source>
</evidence>
<name>A0ABR3JA69_9AGAR</name>
<feature type="region of interest" description="Disordered" evidence="1">
    <location>
        <begin position="234"/>
        <end position="259"/>
    </location>
</feature>
<evidence type="ECO:0000313" key="3">
    <source>
        <dbReference type="EMBL" id="KAL0952539.1"/>
    </source>
</evidence>
<accession>A0ABR3JA69</accession>
<evidence type="ECO:0000313" key="4">
    <source>
        <dbReference type="Proteomes" id="UP001556367"/>
    </source>
</evidence>
<feature type="compositionally biased region" description="Basic and acidic residues" evidence="1">
    <location>
        <begin position="235"/>
        <end position="259"/>
    </location>
</feature>
<comment type="caution">
    <text evidence="3">The sequence shown here is derived from an EMBL/GenBank/DDBJ whole genome shotgun (WGS) entry which is preliminary data.</text>
</comment>
<keyword evidence="4" id="KW-1185">Reference proteome</keyword>
<dbReference type="EMBL" id="JASNQZ010000010">
    <property type="protein sequence ID" value="KAL0952539.1"/>
    <property type="molecule type" value="Genomic_DNA"/>
</dbReference>
<reference evidence="4" key="1">
    <citation type="submission" date="2024-06" db="EMBL/GenBank/DDBJ databases">
        <title>Multi-omics analyses provide insights into the biosynthesis of the anticancer antibiotic pleurotin in Hohenbuehelia grisea.</title>
        <authorList>
            <person name="Weaver J.A."/>
            <person name="Alberti F."/>
        </authorList>
    </citation>
    <scope>NUCLEOTIDE SEQUENCE [LARGE SCALE GENOMIC DNA]</scope>
    <source>
        <strain evidence="4">T-177</strain>
    </source>
</reference>
<protein>
    <recommendedName>
        <fullName evidence="2">Protein kinase domain-containing protein</fullName>
    </recommendedName>
</protein>
<dbReference type="Gene3D" id="1.10.510.10">
    <property type="entry name" value="Transferase(Phosphotransferase) domain 1"/>
    <property type="match status" value="1"/>
</dbReference>
<dbReference type="SMART" id="SM00220">
    <property type="entry name" value="S_TKc"/>
    <property type="match status" value="1"/>
</dbReference>
<dbReference type="Proteomes" id="UP001556367">
    <property type="component" value="Unassembled WGS sequence"/>
</dbReference>
<dbReference type="SUPFAM" id="SSF56112">
    <property type="entry name" value="Protein kinase-like (PK-like)"/>
    <property type="match status" value="1"/>
</dbReference>
<evidence type="ECO:0000256" key="1">
    <source>
        <dbReference type="SAM" id="MobiDB-lite"/>
    </source>
</evidence>
<organism evidence="3 4">
    <name type="scientific">Hohenbuehelia grisea</name>
    <dbReference type="NCBI Taxonomy" id="104357"/>
    <lineage>
        <taxon>Eukaryota</taxon>
        <taxon>Fungi</taxon>
        <taxon>Dikarya</taxon>
        <taxon>Basidiomycota</taxon>
        <taxon>Agaricomycotina</taxon>
        <taxon>Agaricomycetes</taxon>
        <taxon>Agaricomycetidae</taxon>
        <taxon>Agaricales</taxon>
        <taxon>Pleurotineae</taxon>
        <taxon>Pleurotaceae</taxon>
        <taxon>Hohenbuehelia</taxon>
    </lineage>
</organism>
<dbReference type="InterPro" id="IPR000719">
    <property type="entry name" value="Prot_kinase_dom"/>
</dbReference>
<dbReference type="PROSITE" id="PS50011">
    <property type="entry name" value="PROTEIN_KINASE_DOM"/>
    <property type="match status" value="1"/>
</dbReference>
<dbReference type="InterPro" id="IPR011009">
    <property type="entry name" value="Kinase-like_dom_sf"/>
</dbReference>
<dbReference type="PANTHER" id="PTHR44167:SF24">
    <property type="entry name" value="SERINE_THREONINE-PROTEIN KINASE CHK2"/>
    <property type="match status" value="1"/>
</dbReference>
<proteinExistence type="predicted"/>
<sequence>MSTDTQNAVKSTSKRLPGYPDDGELFWIDHYEWLQQQGYTLRPRYRPGWKPSWEGTNKPHFKCEDGVRPLQTRAMDARRNTDGAAVMIKRCSKRDHPFEAEIGRFFCTEPLASDPRNRCIPIYEVLQAPRDEDLQLIVMPRLRKFGSPRFETIGEIVEFLRQIFEGLHFMHQHHVAHRDCTSLNIMMDATDLYPGGYHPVRVKRTHDLAKPAKHYTRTQKPVRYYLADFGLSRQYKPEDRPPREPPIRGADKSVPEFKDSDVPCDPFPTDVYYLGNMIRETFTEGGEFSTKHIGLEFLKPLVADMVCHDPLKRPTMDDVISHFDDLRSQLSDSKLRSHVVREDDTAIETFFRSFAYSRRRLGFVIANVPPLPSPS</sequence>
<feature type="domain" description="Protein kinase" evidence="2">
    <location>
        <begin position="1"/>
        <end position="351"/>
    </location>
</feature>
<dbReference type="PANTHER" id="PTHR44167">
    <property type="entry name" value="OVARIAN-SPECIFIC SERINE/THREONINE-PROTEIN KINASE LOK-RELATED"/>
    <property type="match status" value="1"/>
</dbReference>